<evidence type="ECO:0000259" key="11">
    <source>
        <dbReference type="SMART" id="SM01083"/>
    </source>
</evidence>
<feature type="region of interest" description="Disordered" evidence="9">
    <location>
        <begin position="534"/>
        <end position="568"/>
    </location>
</feature>
<dbReference type="GO" id="GO:0005684">
    <property type="term" value="C:U2-type spliceosomal complex"/>
    <property type="evidence" value="ECO:0007669"/>
    <property type="project" value="TreeGrafter"/>
</dbReference>
<gene>
    <name evidence="12" type="ORF">GSCOC_T00017998001</name>
</gene>
<dbReference type="EMBL" id="HG739096">
    <property type="protein sequence ID" value="CDP04564.1"/>
    <property type="molecule type" value="Genomic_DNA"/>
</dbReference>
<accession>A0A068U8P9</accession>
<keyword evidence="13" id="KW-1185">Reference proteome</keyword>
<evidence type="ECO:0000256" key="7">
    <source>
        <dbReference type="ARBA" id="ARBA00023242"/>
    </source>
</evidence>
<dbReference type="PANTHER" id="PTHR16196:SF0">
    <property type="entry name" value="PRE-MRNA-SPLICING FACTOR CWC25 HOMOLOG"/>
    <property type="match status" value="1"/>
</dbReference>
<evidence type="ECO:0000313" key="12">
    <source>
        <dbReference type="EMBL" id="CDP04564.1"/>
    </source>
</evidence>
<feature type="compositionally biased region" description="Low complexity" evidence="9">
    <location>
        <begin position="97"/>
        <end position="115"/>
    </location>
</feature>
<feature type="compositionally biased region" description="Basic residues" evidence="9">
    <location>
        <begin position="357"/>
        <end position="368"/>
    </location>
</feature>
<reference evidence="13" key="1">
    <citation type="journal article" date="2014" name="Science">
        <title>The coffee genome provides insight into the convergent evolution of caffeine biosynthesis.</title>
        <authorList>
            <person name="Denoeud F."/>
            <person name="Carretero-Paulet L."/>
            <person name="Dereeper A."/>
            <person name="Droc G."/>
            <person name="Guyot R."/>
            <person name="Pietrella M."/>
            <person name="Zheng C."/>
            <person name="Alberti A."/>
            <person name="Anthony F."/>
            <person name="Aprea G."/>
            <person name="Aury J.M."/>
            <person name="Bento P."/>
            <person name="Bernard M."/>
            <person name="Bocs S."/>
            <person name="Campa C."/>
            <person name="Cenci A."/>
            <person name="Combes M.C."/>
            <person name="Crouzillat D."/>
            <person name="Da Silva C."/>
            <person name="Daddiego L."/>
            <person name="De Bellis F."/>
            <person name="Dussert S."/>
            <person name="Garsmeur O."/>
            <person name="Gayraud T."/>
            <person name="Guignon V."/>
            <person name="Jahn K."/>
            <person name="Jamilloux V."/>
            <person name="Joet T."/>
            <person name="Labadie K."/>
            <person name="Lan T."/>
            <person name="Leclercq J."/>
            <person name="Lepelley M."/>
            <person name="Leroy T."/>
            <person name="Li L.T."/>
            <person name="Librado P."/>
            <person name="Lopez L."/>
            <person name="Munoz A."/>
            <person name="Noel B."/>
            <person name="Pallavicini A."/>
            <person name="Perrotta G."/>
            <person name="Poncet V."/>
            <person name="Pot D."/>
            <person name="Priyono X."/>
            <person name="Rigoreau M."/>
            <person name="Rouard M."/>
            <person name="Rozas J."/>
            <person name="Tranchant-Dubreuil C."/>
            <person name="VanBuren R."/>
            <person name="Zhang Q."/>
            <person name="Andrade A.C."/>
            <person name="Argout X."/>
            <person name="Bertrand B."/>
            <person name="de Kochko A."/>
            <person name="Graziosi G."/>
            <person name="Henry R.J."/>
            <person name="Jayarama X."/>
            <person name="Ming R."/>
            <person name="Nagai C."/>
            <person name="Rounsley S."/>
            <person name="Sankoff D."/>
            <person name="Giuliano G."/>
            <person name="Albert V.A."/>
            <person name="Wincker P."/>
            <person name="Lashermes P."/>
        </authorList>
    </citation>
    <scope>NUCLEOTIDE SEQUENCE [LARGE SCALE GENOMIC DNA]</scope>
    <source>
        <strain evidence="13">cv. DH200-94</strain>
    </source>
</reference>
<feature type="coiled-coil region" evidence="8">
    <location>
        <begin position="22"/>
        <end position="56"/>
    </location>
</feature>
<feature type="region of interest" description="Disordered" evidence="9">
    <location>
        <begin position="91"/>
        <end position="118"/>
    </location>
</feature>
<dbReference type="FunCoup" id="A0A068U8P9">
    <property type="interactions" value="1167"/>
</dbReference>
<comment type="similarity">
    <text evidence="2">Belongs to the CWC25 family.</text>
</comment>
<dbReference type="Pfam" id="PF12542">
    <property type="entry name" value="CWC25"/>
    <property type="match status" value="1"/>
</dbReference>
<dbReference type="InterPro" id="IPR051376">
    <property type="entry name" value="CWC25_splicing_factor"/>
</dbReference>
<evidence type="ECO:0000313" key="13">
    <source>
        <dbReference type="Proteomes" id="UP000295252"/>
    </source>
</evidence>
<comment type="subcellular location">
    <subcellularLocation>
        <location evidence="1">Nucleus</location>
    </subcellularLocation>
</comment>
<evidence type="ECO:0000256" key="1">
    <source>
        <dbReference type="ARBA" id="ARBA00004123"/>
    </source>
</evidence>
<dbReference type="InterPro" id="IPR019339">
    <property type="entry name" value="CIR_N_dom"/>
</dbReference>
<dbReference type="GO" id="GO:0000398">
    <property type="term" value="P:mRNA splicing, via spliceosome"/>
    <property type="evidence" value="ECO:0007669"/>
    <property type="project" value="TreeGrafter"/>
</dbReference>
<evidence type="ECO:0000256" key="9">
    <source>
        <dbReference type="SAM" id="MobiDB-lite"/>
    </source>
</evidence>
<dbReference type="Proteomes" id="UP000295252">
    <property type="component" value="Chromosome XI"/>
</dbReference>
<sequence>MALKFLNKKGWHTGSLRNIENVWKAEQKHEAEQKKLEELRKQIQEERERSEFRLLQEQAGLVTKQERLEFLYDSGLAVGKGNSSGGFKALESSSLKTDSGTAPSSATSSSTKQSSVPGALFEEKPQSANDAWRKLHSDPLLLIRQREQEALARVKNNPIQMAMIRKSNGNDNKKCKRTKSSEKRETVLSCWSPSSFRRNVYQQLEKNIEQRREKRSRFGEKIWRFSDLPSHSCIEIKMVEYDAHSDQLTVSNFKLYVKKVIKIRNERKTTRKKNFFPLYNSVNCFFFFWLAILALYGLNRNQKVNGHQLVEATKNKKKTRDEDDDKAHKRKHHHKKKHEKQSSSGHHSGSENAGSEKKRRKSSGHKGSRSILPSSEEESDWDIERKRISKKSTHKEHGPAFLLESTTKKNVRQQRGKGIQNDFQHEETCSAGYMDPVPMNQGKRERKIPQSNVGDSSDTVRRNEAINRRRNPVELSEEERAARLQEMHMDAELHEEQRWKRLKKAEENDAREAVRAGIPKGSNFLDAVQKSVYGTDKGGSATIEESVRRRTHYLQGRSEATERNAFRR</sequence>
<evidence type="ECO:0000256" key="5">
    <source>
        <dbReference type="ARBA" id="ARBA00023054"/>
    </source>
</evidence>
<feature type="transmembrane region" description="Helical" evidence="10">
    <location>
        <begin position="276"/>
        <end position="298"/>
    </location>
</feature>
<dbReference type="OMA" id="CKHYERQ"/>
<evidence type="ECO:0000256" key="6">
    <source>
        <dbReference type="ARBA" id="ARBA00023187"/>
    </source>
</evidence>
<name>A0A068U8P9_COFCA</name>
<keyword evidence="10" id="KW-1133">Transmembrane helix</keyword>
<dbReference type="SMART" id="SM01083">
    <property type="entry name" value="Cir_N"/>
    <property type="match status" value="1"/>
</dbReference>
<keyword evidence="5 8" id="KW-0175">Coiled coil</keyword>
<organism evidence="12 13">
    <name type="scientific">Coffea canephora</name>
    <name type="common">Robusta coffee</name>
    <dbReference type="NCBI Taxonomy" id="49390"/>
    <lineage>
        <taxon>Eukaryota</taxon>
        <taxon>Viridiplantae</taxon>
        <taxon>Streptophyta</taxon>
        <taxon>Embryophyta</taxon>
        <taxon>Tracheophyta</taxon>
        <taxon>Spermatophyta</taxon>
        <taxon>Magnoliopsida</taxon>
        <taxon>eudicotyledons</taxon>
        <taxon>Gunneridae</taxon>
        <taxon>Pentapetalae</taxon>
        <taxon>asterids</taxon>
        <taxon>lamiids</taxon>
        <taxon>Gentianales</taxon>
        <taxon>Rubiaceae</taxon>
        <taxon>Ixoroideae</taxon>
        <taxon>Gardenieae complex</taxon>
        <taxon>Bertiereae - Coffeeae clade</taxon>
        <taxon>Coffeeae</taxon>
        <taxon>Coffea</taxon>
    </lineage>
</organism>
<keyword evidence="4" id="KW-0747">Spliceosome</keyword>
<evidence type="ECO:0000256" key="3">
    <source>
        <dbReference type="ARBA" id="ARBA00022664"/>
    </source>
</evidence>
<evidence type="ECO:0000256" key="10">
    <source>
        <dbReference type="SAM" id="Phobius"/>
    </source>
</evidence>
<evidence type="ECO:0000256" key="2">
    <source>
        <dbReference type="ARBA" id="ARBA00006695"/>
    </source>
</evidence>
<dbReference type="OrthoDB" id="21123at2759"/>
<dbReference type="PhylomeDB" id="A0A068U8P9"/>
<dbReference type="PANTHER" id="PTHR16196">
    <property type="entry name" value="CELL CYCLE CONTROL PROTEIN CWF25"/>
    <property type="match status" value="1"/>
</dbReference>
<dbReference type="InterPro" id="IPR022209">
    <property type="entry name" value="CWC25"/>
</dbReference>
<feature type="compositionally biased region" description="Low complexity" evidence="9">
    <location>
        <begin position="342"/>
        <end position="353"/>
    </location>
</feature>
<protein>
    <recommendedName>
        <fullName evidence="11">CBF1-interacting co-repressor CIR N-terminal domain-containing protein</fullName>
    </recommendedName>
</protein>
<dbReference type="InParanoid" id="A0A068U8P9"/>
<keyword evidence="3" id="KW-0507">mRNA processing</keyword>
<keyword evidence="7" id="KW-0539">Nucleus</keyword>
<proteinExistence type="inferred from homology"/>
<feature type="region of interest" description="Disordered" evidence="9">
    <location>
        <begin position="310"/>
        <end position="432"/>
    </location>
</feature>
<keyword evidence="10" id="KW-0812">Transmembrane</keyword>
<feature type="domain" description="CBF1-interacting co-repressor CIR N-terminal" evidence="11">
    <location>
        <begin position="10"/>
        <end position="46"/>
    </location>
</feature>
<dbReference type="AlphaFoldDB" id="A0A068U8P9"/>
<evidence type="ECO:0000256" key="4">
    <source>
        <dbReference type="ARBA" id="ARBA00022728"/>
    </source>
</evidence>
<evidence type="ECO:0000256" key="8">
    <source>
        <dbReference type="SAM" id="Coils"/>
    </source>
</evidence>
<keyword evidence="10" id="KW-0472">Membrane</keyword>
<feature type="compositionally biased region" description="Basic and acidic residues" evidence="9">
    <location>
        <begin position="559"/>
        <end position="568"/>
    </location>
</feature>
<dbReference type="Gramene" id="CDP04564">
    <property type="protein sequence ID" value="CDP04564"/>
    <property type="gene ID" value="GSCOC_T00017998001"/>
</dbReference>
<feature type="compositionally biased region" description="Basic residues" evidence="9">
    <location>
        <begin position="328"/>
        <end position="339"/>
    </location>
</feature>
<keyword evidence="6" id="KW-0508">mRNA splicing</keyword>
<dbReference type="STRING" id="49390.A0A068U8P9"/>
<dbReference type="Pfam" id="PF10197">
    <property type="entry name" value="Cir_N"/>
    <property type="match status" value="1"/>
</dbReference>